<dbReference type="STRING" id="1123071.SAMN02745181_0633"/>
<evidence type="ECO:0000256" key="8">
    <source>
        <dbReference type="ARBA" id="ARBA00023239"/>
    </source>
</evidence>
<dbReference type="AlphaFoldDB" id="A0A1M6D3U0"/>
<evidence type="ECO:0000256" key="4">
    <source>
        <dbReference type="ARBA" id="ARBA00012982"/>
    </source>
</evidence>
<gene>
    <name evidence="11" type="ORF">SAMN02745181_0633</name>
</gene>
<evidence type="ECO:0000256" key="7">
    <source>
        <dbReference type="ARBA" id="ARBA00022833"/>
    </source>
</evidence>
<evidence type="ECO:0000256" key="9">
    <source>
        <dbReference type="ARBA" id="ARBA00031449"/>
    </source>
</evidence>
<dbReference type="Pfam" id="PF01242">
    <property type="entry name" value="PTPS"/>
    <property type="match status" value="1"/>
</dbReference>
<protein>
    <recommendedName>
        <fullName evidence="5">6-carboxy-5,6,7,8-tetrahydropterin synthase</fullName>
        <ecNumber evidence="4">4.1.2.50</ecNumber>
    </recommendedName>
    <alternativeName>
        <fullName evidence="9">Queuosine biosynthesis protein QueD</fullName>
    </alternativeName>
</protein>
<sequence length="151" mass="17756">MPYRICKMIEVENGHLLSKHPDKCRFPHGHTRKVELIFEADSLDDREMVFDFKLVKRMVDDFLETYDHALCMNTSDPKFEFFKEAYGDRIIGFENLDPTTEVMAKTIFDHTSGQLQHHVDNPDPEYPVRAEVKLKTVRVWETTSSWAEYGL</sequence>
<keyword evidence="6" id="KW-0479">Metal-binding</keyword>
<dbReference type="EMBL" id="FQYR01000002">
    <property type="protein sequence ID" value="SHI67648.1"/>
    <property type="molecule type" value="Genomic_DNA"/>
</dbReference>
<dbReference type="SUPFAM" id="SSF55620">
    <property type="entry name" value="Tetrahydrobiopterin biosynthesis enzymes-like"/>
    <property type="match status" value="1"/>
</dbReference>
<dbReference type="PANTHER" id="PTHR12589">
    <property type="entry name" value="PYRUVOYL TETRAHYDROBIOPTERIN SYNTHASE"/>
    <property type="match status" value="1"/>
</dbReference>
<comment type="similarity">
    <text evidence="3">Belongs to the PTPS family. QueD subfamily.</text>
</comment>
<dbReference type="Gene3D" id="3.30.479.10">
    <property type="entry name" value="6-pyruvoyl tetrahydropterin synthase/QueD"/>
    <property type="match status" value="1"/>
</dbReference>
<comment type="pathway">
    <text evidence="2">Purine metabolism; 7-cyano-7-deazaguanine biosynthesis.</text>
</comment>
<comment type="catalytic activity">
    <reaction evidence="10">
        <text>7,8-dihydroneopterin 3'-triphosphate + H2O = 6-carboxy-5,6,7,8-tetrahydropterin + triphosphate + acetaldehyde + 2 H(+)</text>
        <dbReference type="Rhea" id="RHEA:27966"/>
        <dbReference type="ChEBI" id="CHEBI:15343"/>
        <dbReference type="ChEBI" id="CHEBI:15377"/>
        <dbReference type="ChEBI" id="CHEBI:15378"/>
        <dbReference type="ChEBI" id="CHEBI:18036"/>
        <dbReference type="ChEBI" id="CHEBI:58462"/>
        <dbReference type="ChEBI" id="CHEBI:61032"/>
        <dbReference type="EC" id="4.1.2.50"/>
    </reaction>
</comment>
<evidence type="ECO:0000256" key="1">
    <source>
        <dbReference type="ARBA" id="ARBA00001947"/>
    </source>
</evidence>
<evidence type="ECO:0000256" key="6">
    <source>
        <dbReference type="ARBA" id="ARBA00022723"/>
    </source>
</evidence>
<evidence type="ECO:0000256" key="3">
    <source>
        <dbReference type="ARBA" id="ARBA00008900"/>
    </source>
</evidence>
<evidence type="ECO:0000313" key="12">
    <source>
        <dbReference type="Proteomes" id="UP000184510"/>
    </source>
</evidence>
<dbReference type="RefSeq" id="WP_234991654.1">
    <property type="nucleotide sequence ID" value="NZ_FQYR01000002.1"/>
</dbReference>
<evidence type="ECO:0000256" key="10">
    <source>
        <dbReference type="ARBA" id="ARBA00048807"/>
    </source>
</evidence>
<keyword evidence="7" id="KW-0862">Zinc</keyword>
<dbReference type="InterPro" id="IPR038418">
    <property type="entry name" value="6-PTP_synth/QueD_sf"/>
</dbReference>
<dbReference type="GO" id="GO:0046872">
    <property type="term" value="F:metal ion binding"/>
    <property type="evidence" value="ECO:0007669"/>
    <property type="project" value="UniProtKB-KW"/>
</dbReference>
<dbReference type="UniPathway" id="UPA00391"/>
<keyword evidence="8" id="KW-0456">Lyase</keyword>
<proteinExistence type="inferred from homology"/>
<accession>A0A1M6D3U0</accession>
<keyword evidence="12" id="KW-1185">Reference proteome</keyword>
<dbReference type="PANTHER" id="PTHR12589:SF7">
    <property type="entry name" value="6-PYRUVOYL TETRAHYDROBIOPTERIN SYNTHASE"/>
    <property type="match status" value="1"/>
</dbReference>
<evidence type="ECO:0000256" key="2">
    <source>
        <dbReference type="ARBA" id="ARBA00005061"/>
    </source>
</evidence>
<evidence type="ECO:0000313" key="11">
    <source>
        <dbReference type="EMBL" id="SHI67648.1"/>
    </source>
</evidence>
<dbReference type="InParanoid" id="A0A1M6D3U0"/>
<dbReference type="EC" id="4.1.2.50" evidence="4"/>
<comment type="cofactor">
    <cofactor evidence="1">
        <name>Zn(2+)</name>
        <dbReference type="ChEBI" id="CHEBI:29105"/>
    </cofactor>
</comment>
<reference evidence="11 12" key="1">
    <citation type="submission" date="2016-11" db="EMBL/GenBank/DDBJ databases">
        <authorList>
            <person name="Jaros S."/>
            <person name="Januszkiewicz K."/>
            <person name="Wedrychowicz H."/>
        </authorList>
    </citation>
    <scope>NUCLEOTIDE SEQUENCE [LARGE SCALE GENOMIC DNA]</scope>
    <source>
        <strain evidence="11 12">DSM 18772</strain>
    </source>
</reference>
<evidence type="ECO:0000256" key="5">
    <source>
        <dbReference type="ARBA" id="ARBA00018141"/>
    </source>
</evidence>
<dbReference type="GO" id="GO:0070497">
    <property type="term" value="F:6-carboxytetrahydropterin synthase activity"/>
    <property type="evidence" value="ECO:0007669"/>
    <property type="project" value="UniProtKB-EC"/>
</dbReference>
<organism evidence="11 12">
    <name type="scientific">Rubritalea squalenifaciens DSM 18772</name>
    <dbReference type="NCBI Taxonomy" id="1123071"/>
    <lineage>
        <taxon>Bacteria</taxon>
        <taxon>Pseudomonadati</taxon>
        <taxon>Verrucomicrobiota</taxon>
        <taxon>Verrucomicrobiia</taxon>
        <taxon>Verrucomicrobiales</taxon>
        <taxon>Rubritaleaceae</taxon>
        <taxon>Rubritalea</taxon>
    </lineage>
</organism>
<dbReference type="Proteomes" id="UP000184510">
    <property type="component" value="Unassembled WGS sequence"/>
</dbReference>
<name>A0A1M6D3U0_9BACT</name>
<dbReference type="InterPro" id="IPR007115">
    <property type="entry name" value="6-PTP_synth/QueD"/>
</dbReference>